<evidence type="ECO:0000313" key="2">
    <source>
        <dbReference type="Proteomes" id="UP001056120"/>
    </source>
</evidence>
<sequence>MPEQEQDPDIVRWGLHHLMEVCSVTNGGSPAVFTHYDKDLSSVEYVSEGYCESNDVSVENDEMSNIANVENDQELSNVIVENDEMIARAFQEELSRLAVEENHGSVGENYQKDSVLAQDWLAPSKRHELESSREQDLENEKRYGDYEDQSCTPEMADESILDGEVGKRINQMMPIRHVPKVNGEMPTADEATSDHQRLMDRLQIYDLVELKVSGDGNCQFRSLSDQIYRSSEHHKLVREQVVQQLKFHPELYAAYVPMAYDEYLKNIRTDGEWGDHVTLQAAADAFGVKIFVLTSYKDTCYIEILPCVQKSKRIIFLSFWAEVHYNSIYPEGELPIMESKKKKKWWMLGT</sequence>
<organism evidence="1 2">
    <name type="scientific">Smallanthus sonchifolius</name>
    <dbReference type="NCBI Taxonomy" id="185202"/>
    <lineage>
        <taxon>Eukaryota</taxon>
        <taxon>Viridiplantae</taxon>
        <taxon>Streptophyta</taxon>
        <taxon>Embryophyta</taxon>
        <taxon>Tracheophyta</taxon>
        <taxon>Spermatophyta</taxon>
        <taxon>Magnoliopsida</taxon>
        <taxon>eudicotyledons</taxon>
        <taxon>Gunneridae</taxon>
        <taxon>Pentapetalae</taxon>
        <taxon>asterids</taxon>
        <taxon>campanulids</taxon>
        <taxon>Asterales</taxon>
        <taxon>Asteraceae</taxon>
        <taxon>Asteroideae</taxon>
        <taxon>Heliantheae alliance</taxon>
        <taxon>Millerieae</taxon>
        <taxon>Smallanthus</taxon>
    </lineage>
</organism>
<dbReference type="EMBL" id="CM042028">
    <property type="protein sequence ID" value="KAI3799697.1"/>
    <property type="molecule type" value="Genomic_DNA"/>
</dbReference>
<gene>
    <name evidence="1" type="ORF">L1987_34996</name>
</gene>
<evidence type="ECO:0000313" key="1">
    <source>
        <dbReference type="EMBL" id="KAI3799697.1"/>
    </source>
</evidence>
<reference evidence="2" key="1">
    <citation type="journal article" date="2022" name="Mol. Ecol. Resour.">
        <title>The genomes of chicory, endive, great burdock and yacon provide insights into Asteraceae palaeo-polyploidization history and plant inulin production.</title>
        <authorList>
            <person name="Fan W."/>
            <person name="Wang S."/>
            <person name="Wang H."/>
            <person name="Wang A."/>
            <person name="Jiang F."/>
            <person name="Liu H."/>
            <person name="Zhao H."/>
            <person name="Xu D."/>
            <person name="Zhang Y."/>
        </authorList>
    </citation>
    <scope>NUCLEOTIDE SEQUENCE [LARGE SCALE GENOMIC DNA]</scope>
    <source>
        <strain evidence="2">cv. Yunnan</strain>
    </source>
</reference>
<proteinExistence type="predicted"/>
<keyword evidence="2" id="KW-1185">Reference proteome</keyword>
<reference evidence="1 2" key="2">
    <citation type="journal article" date="2022" name="Mol. Ecol. Resour.">
        <title>The genomes of chicory, endive, great burdock and yacon provide insights into Asteraceae paleo-polyploidization history and plant inulin production.</title>
        <authorList>
            <person name="Fan W."/>
            <person name="Wang S."/>
            <person name="Wang H."/>
            <person name="Wang A."/>
            <person name="Jiang F."/>
            <person name="Liu H."/>
            <person name="Zhao H."/>
            <person name="Xu D."/>
            <person name="Zhang Y."/>
        </authorList>
    </citation>
    <scope>NUCLEOTIDE SEQUENCE [LARGE SCALE GENOMIC DNA]</scope>
    <source>
        <strain evidence="2">cv. Yunnan</strain>
        <tissue evidence="1">Leaves</tissue>
    </source>
</reference>
<dbReference type="Proteomes" id="UP001056120">
    <property type="component" value="Linkage Group LG11"/>
</dbReference>
<protein>
    <submittedName>
        <fullName evidence="1">Uncharacterized protein</fullName>
    </submittedName>
</protein>
<accession>A0ACB9HVT5</accession>
<comment type="caution">
    <text evidence="1">The sequence shown here is derived from an EMBL/GenBank/DDBJ whole genome shotgun (WGS) entry which is preliminary data.</text>
</comment>
<name>A0ACB9HVT5_9ASTR</name>